<organism evidence="5 6">
    <name type="scientific">Tenggerimyces flavus</name>
    <dbReference type="NCBI Taxonomy" id="1708749"/>
    <lineage>
        <taxon>Bacteria</taxon>
        <taxon>Bacillati</taxon>
        <taxon>Actinomycetota</taxon>
        <taxon>Actinomycetes</taxon>
        <taxon>Propionibacteriales</taxon>
        <taxon>Nocardioidaceae</taxon>
        <taxon>Tenggerimyces</taxon>
    </lineage>
</organism>
<evidence type="ECO:0000259" key="4">
    <source>
        <dbReference type="PROSITE" id="PS52009"/>
    </source>
</evidence>
<gene>
    <name evidence="5" type="ORF">ACFOUW_10480</name>
</gene>
<dbReference type="InterPro" id="IPR049019">
    <property type="entry name" value="NagJ-like_helical"/>
</dbReference>
<dbReference type="PANTHER" id="PTHR13170:SF16">
    <property type="entry name" value="PROTEIN O-GLCNACASE"/>
    <property type="match status" value="1"/>
</dbReference>
<dbReference type="InterPro" id="IPR015882">
    <property type="entry name" value="HEX_bac_N"/>
</dbReference>
<evidence type="ECO:0000256" key="2">
    <source>
        <dbReference type="ARBA" id="ARBA00023295"/>
    </source>
</evidence>
<comment type="caution">
    <text evidence="5">The sequence shown here is derived from an EMBL/GenBank/DDBJ whole genome shotgun (WGS) entry which is preliminary data.</text>
</comment>
<dbReference type="Pfam" id="PF21774">
    <property type="entry name" value="NagJ_C"/>
    <property type="match status" value="1"/>
</dbReference>
<evidence type="ECO:0000256" key="3">
    <source>
        <dbReference type="PROSITE-ProRule" id="PRU01353"/>
    </source>
</evidence>
<dbReference type="Gene3D" id="3.20.20.80">
    <property type="entry name" value="Glycosidases"/>
    <property type="match status" value="2"/>
</dbReference>
<accession>A0ABV7Y7Z4</accession>
<dbReference type="RefSeq" id="WP_205117479.1">
    <property type="nucleotide sequence ID" value="NZ_JAFBCM010000001.1"/>
</dbReference>
<dbReference type="Gene3D" id="3.30.379.10">
    <property type="entry name" value="Chitobiase/beta-hexosaminidase domain 2-like"/>
    <property type="match status" value="1"/>
</dbReference>
<proteinExistence type="inferred from homology"/>
<dbReference type="Gene3D" id="1.20.58.460">
    <property type="entry name" value="Hyaluronidase post-catalytic domain-like"/>
    <property type="match status" value="1"/>
</dbReference>
<comment type="similarity">
    <text evidence="3">Belongs to the glycosyl hydrolase 84 family.</text>
</comment>
<dbReference type="PANTHER" id="PTHR13170">
    <property type="entry name" value="O-GLCNACASE"/>
    <property type="match status" value="1"/>
</dbReference>
<dbReference type="InterPro" id="IPR051822">
    <property type="entry name" value="Glycosyl_Hydrolase_84"/>
</dbReference>
<reference evidence="6" key="1">
    <citation type="journal article" date="2019" name="Int. J. Syst. Evol. Microbiol.">
        <title>The Global Catalogue of Microorganisms (GCM) 10K type strain sequencing project: providing services to taxonomists for standard genome sequencing and annotation.</title>
        <authorList>
            <consortium name="The Broad Institute Genomics Platform"/>
            <consortium name="The Broad Institute Genome Sequencing Center for Infectious Disease"/>
            <person name="Wu L."/>
            <person name="Ma J."/>
        </authorList>
    </citation>
    <scope>NUCLEOTIDE SEQUENCE [LARGE SCALE GENOMIC DNA]</scope>
    <source>
        <strain evidence="6">CGMCC 4.7241</strain>
    </source>
</reference>
<dbReference type="Proteomes" id="UP001595699">
    <property type="component" value="Unassembled WGS sequence"/>
</dbReference>
<dbReference type="SUPFAM" id="SSF55545">
    <property type="entry name" value="beta-N-acetylhexosaminidase-like domain"/>
    <property type="match status" value="1"/>
</dbReference>
<dbReference type="InterPro" id="IPR029018">
    <property type="entry name" value="Hex-like_dom2"/>
</dbReference>
<dbReference type="InterPro" id="IPR011496">
    <property type="entry name" value="O-GlcNAcase_cat"/>
</dbReference>
<dbReference type="EMBL" id="JBHRZH010000006">
    <property type="protein sequence ID" value="MFC3761267.1"/>
    <property type="molecule type" value="Genomic_DNA"/>
</dbReference>
<keyword evidence="1 3" id="KW-0378">Hydrolase</keyword>
<protein>
    <submittedName>
        <fullName evidence="5">Beta-N-acetylglucosaminidase domain-containing protein</fullName>
    </submittedName>
</protein>
<dbReference type="InterPro" id="IPR017853">
    <property type="entry name" value="GH"/>
</dbReference>
<dbReference type="Pfam" id="PF02838">
    <property type="entry name" value="Glyco_hydro_20b"/>
    <property type="match status" value="1"/>
</dbReference>
<keyword evidence="2 3" id="KW-0326">Glycosidase</keyword>
<dbReference type="SUPFAM" id="SSF51445">
    <property type="entry name" value="(Trans)glycosidases"/>
    <property type="match status" value="1"/>
</dbReference>
<feature type="active site" description="Proton donor" evidence="3">
    <location>
        <position position="265"/>
    </location>
</feature>
<dbReference type="PROSITE" id="PS52009">
    <property type="entry name" value="GH84"/>
    <property type="match status" value="1"/>
</dbReference>
<evidence type="ECO:0000313" key="6">
    <source>
        <dbReference type="Proteomes" id="UP001595699"/>
    </source>
</evidence>
<evidence type="ECO:0000313" key="5">
    <source>
        <dbReference type="EMBL" id="MFC3761267.1"/>
    </source>
</evidence>
<evidence type="ECO:0000256" key="1">
    <source>
        <dbReference type="ARBA" id="ARBA00022801"/>
    </source>
</evidence>
<dbReference type="SUPFAM" id="SSF140657">
    <property type="entry name" value="Hyaluronidase post-catalytic domain-like"/>
    <property type="match status" value="1"/>
</dbReference>
<name>A0ABV7Y7Z4_9ACTN</name>
<sequence>MSRICPTPQEVVESATSTPIPSVVAVINGPDTDPAARRVLEATLRGAGAEVRHVRARDVVPNEHLLVYLGGPAENPTTARILQRLNVKGPEDLPAEGYVLASGRAGDRSVVTLAGADPTGTYYAAHTFRQLLDGTDRLPSIAIRDWPRLSVRGAIEGFYGSPWSDEDRADQLAFYGAHKLNTYQYSPKDDPYLRERWRDPYPDTELAQLASLVAQARDHHVTFTYALSPGLSVCYSSNDDLAALVAKFEQLYAIGVRSFNVPLDDISYTDWNCAADEERFGTGGGAAGTAQAYLLNRVVEAFVAQHDDVSPLQLFGHRIMLWDNYPVNDYQRGRLALAPYTGRQPRLADQLVGVVANPMNQAAASKLGLYSVADYAWNPERFDPQQSWQDSLDEYAKGDENVSTALRMFCDTQHWLETITGVDAPELAAAIEAFWPAWLAKDDAAITTFERHVVAFAAAPDVLKGGLEPAFATETRPWLTTMTVWGEAMATCLDLLRAHRESDAQAVRTLTTRLDTLVSRARSEVDPNDPSVPVKVADGVADRFVRDVLTAVR</sequence>
<feature type="domain" description="GH84" evidence="4">
    <location>
        <begin position="150"/>
        <end position="380"/>
    </location>
</feature>
<dbReference type="Pfam" id="PF07555">
    <property type="entry name" value="NAGidase"/>
    <property type="match status" value="1"/>
</dbReference>
<keyword evidence="6" id="KW-1185">Reference proteome</keyword>